<dbReference type="PIR" id="E84498">
    <property type="entry name" value="E84498"/>
</dbReference>
<dbReference type="PANTHER" id="PTHR48258:SF3">
    <property type="entry name" value="FK506-BINDING PROTEIN 4-LIKE ISOFORM X1"/>
    <property type="match status" value="1"/>
</dbReference>
<feature type="compositionally biased region" description="Acidic residues" evidence="1">
    <location>
        <begin position="244"/>
        <end position="278"/>
    </location>
</feature>
<reference evidence="3" key="3">
    <citation type="submission" date="2002-02" db="EMBL/GenBank/DDBJ databases">
        <authorList>
            <person name="Town C.D."/>
            <person name="Kaul S."/>
        </authorList>
    </citation>
    <scope>NUCLEOTIDE SEQUENCE</scope>
</reference>
<dbReference type="EMBL" id="AC007166">
    <property type="protein sequence ID" value="AAD28051.1"/>
    <property type="molecule type" value="Genomic_DNA"/>
</dbReference>
<feature type="region of interest" description="Disordered" evidence="1">
    <location>
        <begin position="224"/>
        <end position="291"/>
    </location>
</feature>
<feature type="compositionally biased region" description="Basic and acidic residues" evidence="1">
    <location>
        <begin position="279"/>
        <end position="291"/>
    </location>
</feature>
<reference key="1">
    <citation type="journal article" date="1999" name="Nature">
        <title>Sequence and analysis of chromosome 2 of the plant Arabidopsis thaliana.</title>
        <authorList>
            <person name="Lin X."/>
            <person name="Kaul S."/>
            <person name="Rounsley S."/>
            <person name="Shea T.P."/>
            <person name="Benito M.I."/>
            <person name="Town C.D."/>
            <person name="Fujii C.Y."/>
            <person name="Mason T."/>
            <person name="Bowman C.L."/>
            <person name="Barnstead M."/>
            <person name="Feldblyum T.V."/>
            <person name="Buell C.R."/>
            <person name="Ketchum K.A."/>
            <person name="Lee J."/>
            <person name="Ronning C.M."/>
            <person name="Koo H.L."/>
            <person name="Moffat K.S."/>
            <person name="Cronin L.A."/>
            <person name="Shen M."/>
            <person name="Pai G."/>
            <person name="Van Aken S."/>
            <person name="Umayam L."/>
            <person name="Tallon L.J."/>
            <person name="Gill J.E."/>
            <person name="Adams M.D."/>
            <person name="Carrera A.J."/>
            <person name="Creasy T.H."/>
            <person name="Goodman H.M."/>
            <person name="Somerville C.R."/>
            <person name="Copenhaver G.P."/>
            <person name="Preuss D."/>
            <person name="Nierman W.C."/>
            <person name="White O."/>
            <person name="Eisen J.A."/>
            <person name="Salzberg S.L."/>
            <person name="Fraser C.M."/>
            <person name="Venter J.C."/>
        </authorList>
    </citation>
    <scope>NUCLEOTIDE SEQUENCE [LARGE SCALE GENOMIC DNA]</scope>
    <source>
        <strain>cv. Columbia</strain>
    </source>
</reference>
<feature type="domain" description="DUF4216" evidence="2">
    <location>
        <begin position="78"/>
        <end position="144"/>
    </location>
</feature>
<sequence>MKKHLNGQLIYGQRSCARTYSCYIVNGQRFHTITVDKKTQNSGVYYEATAICRSSGKDTSQVVDLVSYYGCITDIILLDYNVFYFPLFRCNWAVKGNEVKQEDGFTLVNLNHSQDSFLRDPYILASQAKQVFYLREDDSSPWYVALRGSSRRFSQKEFVDSVAAIGTLPPNVDIDADLDEAENERTNCKGIYMGQQKKKRGKSNKKKVNAKNANDEVEYIGTIEPQVNDEEYAEPAEVQVSDADQVEDPDQVIDGDQVNDEDHVEPDQVADPDQLVDGDSDKVNEEEPHRELVLSEGDDCVEPKRKRHRGPTRLKDIAKDPNTRVKVEFTNMGEPIRKGSVKLASYVGALVREHVPVTIERWTKIGEELRTVLWKSVQKTASADPSEVTRLKVWVKSRTKKDGTPVNTNAAEKIVKEIVNSDNPSTNEAPDSLSQLLGPDNPGRLRAMGRNMNKIKLACFQVKHKRMAEMQENHWI</sequence>
<name>Q9SIF9_ARATH</name>
<organism evidence="3">
    <name type="scientific">Arabidopsis thaliana</name>
    <name type="common">Mouse-ear cress</name>
    <dbReference type="NCBI Taxonomy" id="3702"/>
    <lineage>
        <taxon>Eukaryota</taxon>
        <taxon>Viridiplantae</taxon>
        <taxon>Streptophyta</taxon>
        <taxon>Embryophyta</taxon>
        <taxon>Tracheophyta</taxon>
        <taxon>Spermatophyta</taxon>
        <taxon>Magnoliopsida</taxon>
        <taxon>eudicotyledons</taxon>
        <taxon>Gunneridae</taxon>
        <taxon>Pentapetalae</taxon>
        <taxon>rosids</taxon>
        <taxon>malvids</taxon>
        <taxon>Brassicales</taxon>
        <taxon>Brassicaceae</taxon>
        <taxon>Camelineae</taxon>
        <taxon>Arabidopsis</taxon>
    </lineage>
</organism>
<reference evidence="3" key="2">
    <citation type="submission" date="2000-03" db="EMBL/GenBank/DDBJ databases">
        <authorList>
            <person name="Lin X."/>
            <person name="Kaul S."/>
            <person name="Shea T.P."/>
            <person name="Fujii C.Y."/>
            <person name="Shen M."/>
            <person name="VanAken S.E."/>
            <person name="Barnstead M.E."/>
            <person name="Mason T.M."/>
            <person name="Bowman C.L."/>
            <person name="Ronning C.M."/>
            <person name="Benito M.-I."/>
            <person name="Carrera A.J."/>
            <person name="Creasy T.H."/>
            <person name="Buell C.R."/>
            <person name="Town C.D."/>
            <person name="Nierman W.C."/>
            <person name="Fraser C.M."/>
            <person name="Venter J.C."/>
        </authorList>
    </citation>
    <scope>NUCLEOTIDE SEQUENCE</scope>
</reference>
<dbReference type="Pfam" id="PF13952">
    <property type="entry name" value="DUF4216"/>
    <property type="match status" value="1"/>
</dbReference>
<dbReference type="AlphaFoldDB" id="Q9SIF9"/>
<feature type="compositionally biased region" description="Polar residues" evidence="1">
    <location>
        <begin position="421"/>
        <end position="435"/>
    </location>
</feature>
<evidence type="ECO:0000256" key="1">
    <source>
        <dbReference type="SAM" id="MobiDB-lite"/>
    </source>
</evidence>
<dbReference type="PANTHER" id="PTHR48258">
    <property type="entry name" value="DUF4218 DOMAIN-CONTAINING PROTEIN-RELATED"/>
    <property type="match status" value="1"/>
</dbReference>
<dbReference type="InterPro" id="IPR025312">
    <property type="entry name" value="DUF4216"/>
</dbReference>
<accession>Q9SIF9</accession>
<gene>
    <name evidence="3" type="ordered locus">At2g11580</name>
</gene>
<evidence type="ECO:0000259" key="2">
    <source>
        <dbReference type="Pfam" id="PF13952"/>
    </source>
</evidence>
<evidence type="ECO:0000313" key="3">
    <source>
        <dbReference type="EMBL" id="AAD28051.1"/>
    </source>
</evidence>
<proteinExistence type="predicted"/>
<feature type="region of interest" description="Disordered" evidence="1">
    <location>
        <begin position="421"/>
        <end position="441"/>
    </location>
</feature>
<protein>
    <submittedName>
        <fullName evidence="3">En/Spm-like transposon protein</fullName>
    </submittedName>
</protein>